<evidence type="ECO:0000313" key="4">
    <source>
        <dbReference type="Proteomes" id="UP001596455"/>
    </source>
</evidence>
<reference evidence="4" key="1">
    <citation type="journal article" date="2019" name="Int. J. Syst. Evol. Microbiol.">
        <title>The Global Catalogue of Microorganisms (GCM) 10K type strain sequencing project: providing services to taxonomists for standard genome sequencing and annotation.</title>
        <authorList>
            <consortium name="The Broad Institute Genomics Platform"/>
            <consortium name="The Broad Institute Genome Sequencing Center for Infectious Disease"/>
            <person name="Wu L."/>
            <person name="Ma J."/>
        </authorList>
    </citation>
    <scope>NUCLEOTIDE SEQUENCE [LARGE SCALE GENOMIC DNA]</scope>
    <source>
        <strain evidence="4">JCM 1490</strain>
    </source>
</reference>
<proteinExistence type="inferred from homology"/>
<comment type="similarity">
    <text evidence="1">Belongs to the short-chain dehydrogenases/reductases (SDR) family.</text>
</comment>
<dbReference type="Gene3D" id="3.40.50.720">
    <property type="entry name" value="NAD(P)-binding Rossmann-like Domain"/>
    <property type="match status" value="1"/>
</dbReference>
<evidence type="ECO:0000256" key="2">
    <source>
        <dbReference type="ARBA" id="ARBA00023002"/>
    </source>
</evidence>
<evidence type="ECO:0000256" key="1">
    <source>
        <dbReference type="ARBA" id="ARBA00006484"/>
    </source>
</evidence>
<accession>A0ABW2QES6</accession>
<dbReference type="PANTHER" id="PTHR24320:SF152">
    <property type="entry name" value="SHORT-CHAIN DEHYDROGENASE_REDUCTASE FAMILY PROTEIN"/>
    <property type="match status" value="1"/>
</dbReference>
<dbReference type="EMBL" id="JBHTCQ010000002">
    <property type="protein sequence ID" value="MFC7406125.1"/>
    <property type="molecule type" value="Genomic_DNA"/>
</dbReference>
<dbReference type="PANTHER" id="PTHR24320">
    <property type="entry name" value="RETINOL DEHYDROGENASE"/>
    <property type="match status" value="1"/>
</dbReference>
<sequence length="311" mass="33392">MHTSAGEVRRTALITGGSGGLGQATAQALLAHGGWDVIVTGRDETTLAAAADRLGKRATGRRLDLGSLAEVRDFARDLPSLDALICNAGLHVVGMRRTRDGVEETFGVNHLAHFLLVREVLPRMRAPGRVVLVTSATHDPAQRTGFPPPRYTSARALAYPEPSAESALRAGQRRYTVSKLCAVLATYELARRVPREQATFAAFDPGQMPGTGLARDYPGVRGLAWRFVMPALVLVPGINRHTPRRSAARLARLVVDPHLTAVTGRYYSDGREARSSAESYDAAKAKDLWETSVGLVEEILGTSDGVPASQP</sequence>
<dbReference type="InterPro" id="IPR002347">
    <property type="entry name" value="SDR_fam"/>
</dbReference>
<keyword evidence="2" id="KW-0560">Oxidoreductase</keyword>
<dbReference type="Pfam" id="PF00106">
    <property type="entry name" value="adh_short"/>
    <property type="match status" value="1"/>
</dbReference>
<evidence type="ECO:0000313" key="3">
    <source>
        <dbReference type="EMBL" id="MFC7406125.1"/>
    </source>
</evidence>
<comment type="caution">
    <text evidence="3">The sequence shown here is derived from an EMBL/GenBank/DDBJ whole genome shotgun (WGS) entry which is preliminary data.</text>
</comment>
<dbReference type="PRINTS" id="PR00081">
    <property type="entry name" value="GDHRDH"/>
</dbReference>
<keyword evidence="4" id="KW-1185">Reference proteome</keyword>
<dbReference type="RefSeq" id="WP_382395189.1">
    <property type="nucleotide sequence ID" value="NZ_JBHTCQ010000002.1"/>
</dbReference>
<dbReference type="InterPro" id="IPR036291">
    <property type="entry name" value="NAD(P)-bd_dom_sf"/>
</dbReference>
<dbReference type="Proteomes" id="UP001596455">
    <property type="component" value="Unassembled WGS sequence"/>
</dbReference>
<dbReference type="SUPFAM" id="SSF51735">
    <property type="entry name" value="NAD(P)-binding Rossmann-fold domains"/>
    <property type="match status" value="1"/>
</dbReference>
<gene>
    <name evidence="3" type="ORF">ACFQQL_13465</name>
</gene>
<organism evidence="3 4">
    <name type="scientific">Georgenia alba</name>
    <dbReference type="NCBI Taxonomy" id="2233858"/>
    <lineage>
        <taxon>Bacteria</taxon>
        <taxon>Bacillati</taxon>
        <taxon>Actinomycetota</taxon>
        <taxon>Actinomycetes</taxon>
        <taxon>Micrococcales</taxon>
        <taxon>Bogoriellaceae</taxon>
        <taxon>Georgenia</taxon>
    </lineage>
</organism>
<protein>
    <submittedName>
        <fullName evidence="3">SDR family NAD(P)-dependent oxidoreductase</fullName>
    </submittedName>
</protein>
<name>A0ABW2QES6_9MICO</name>